<keyword evidence="12" id="KW-0130">Cell adhesion</keyword>
<dbReference type="PANTHER" id="PTHR19325">
    <property type="entry name" value="COMPLEMENT COMPONENT-RELATED SUSHI DOMAIN-CONTAINING"/>
    <property type="match status" value="1"/>
</dbReference>
<evidence type="ECO:0000256" key="11">
    <source>
        <dbReference type="ARBA" id="ARBA00022837"/>
    </source>
</evidence>
<reference evidence="29" key="1">
    <citation type="journal article" name="BMC Genomics">
        <title>Long-read sequencing and de novo genome assembly of marine medaka (Oryzias melastigma).</title>
        <authorList>
            <person name="Liang P."/>
            <person name="Saqib H.S.A."/>
            <person name="Ni X."/>
            <person name="Shen Y."/>
        </authorList>
    </citation>
    <scope>NUCLEOTIDE SEQUENCE</scope>
    <source>
        <strain evidence="29">Bigg-433</strain>
    </source>
</reference>
<comment type="subcellular location">
    <subcellularLocation>
        <location evidence="1">Cell membrane</location>
        <topology evidence="1">Single-pass type I membrane protein</topology>
    </subcellularLocation>
</comment>
<dbReference type="SUPFAM" id="SSF57535">
    <property type="entry name" value="Complement control module/SCR domain"/>
    <property type="match status" value="7"/>
</dbReference>
<evidence type="ECO:0000256" key="3">
    <source>
        <dbReference type="ARBA" id="ARBA00022475"/>
    </source>
</evidence>
<feature type="disulfide bond" evidence="24">
    <location>
        <begin position="423"/>
        <end position="450"/>
    </location>
</feature>
<feature type="domain" description="Sushi" evidence="28">
    <location>
        <begin position="264"/>
        <end position="327"/>
    </location>
</feature>
<keyword evidence="15 23" id="KW-1015">Disulfide bond</keyword>
<dbReference type="InterPro" id="IPR001304">
    <property type="entry name" value="C-type_lectin-like"/>
</dbReference>
<evidence type="ECO:0000256" key="6">
    <source>
        <dbReference type="ARBA" id="ARBA00022692"/>
    </source>
</evidence>
<feature type="domain" description="EGF-like" evidence="26">
    <location>
        <begin position="162"/>
        <end position="197"/>
    </location>
</feature>
<keyword evidence="8" id="KW-0732">Signal</keyword>
<evidence type="ECO:0000256" key="16">
    <source>
        <dbReference type="ARBA" id="ARBA00023180"/>
    </source>
</evidence>
<feature type="disulfide bond" evidence="24">
    <location>
        <begin position="612"/>
        <end position="639"/>
    </location>
</feature>
<evidence type="ECO:0000256" key="1">
    <source>
        <dbReference type="ARBA" id="ARBA00004251"/>
    </source>
</evidence>
<feature type="domain" description="Sushi" evidence="28">
    <location>
        <begin position="328"/>
        <end position="390"/>
    </location>
</feature>
<keyword evidence="16" id="KW-0325">Glycoprotein</keyword>
<dbReference type="FunFam" id="3.10.100.10:FF:000007">
    <property type="entry name" value="L-selectin"/>
    <property type="match status" value="1"/>
</dbReference>
<dbReference type="InterPro" id="IPR000742">
    <property type="entry name" value="EGF"/>
</dbReference>
<evidence type="ECO:0000256" key="19">
    <source>
        <dbReference type="ARBA" id="ARBA00041401"/>
    </source>
</evidence>
<dbReference type="PROSITE" id="PS01186">
    <property type="entry name" value="EGF_2"/>
    <property type="match status" value="1"/>
</dbReference>
<feature type="disulfide bond" evidence="23">
    <location>
        <begin position="166"/>
        <end position="176"/>
    </location>
</feature>
<evidence type="ECO:0000256" key="22">
    <source>
        <dbReference type="ARBA" id="ARBA00045695"/>
    </source>
</evidence>
<feature type="domain" description="Sushi" evidence="28">
    <location>
        <begin position="517"/>
        <end position="579"/>
    </location>
</feature>
<feature type="domain" description="C-type lectin" evidence="27">
    <location>
        <begin position="36"/>
        <end position="162"/>
    </location>
</feature>
<evidence type="ECO:0000313" key="30">
    <source>
        <dbReference type="Proteomes" id="UP000646548"/>
    </source>
</evidence>
<evidence type="ECO:0000259" key="27">
    <source>
        <dbReference type="PROSITE" id="PS50041"/>
    </source>
</evidence>
<dbReference type="Pfam" id="PF00059">
    <property type="entry name" value="Lectin_C"/>
    <property type="match status" value="1"/>
</dbReference>
<dbReference type="InterPro" id="IPR002396">
    <property type="entry name" value="Selectin_superfamily"/>
</dbReference>
<evidence type="ECO:0000256" key="4">
    <source>
        <dbReference type="ARBA" id="ARBA00022536"/>
    </source>
</evidence>
<feature type="disulfide bond" evidence="24">
    <location>
        <begin position="234"/>
        <end position="261"/>
    </location>
</feature>
<dbReference type="CDD" id="cd00054">
    <property type="entry name" value="EGF_CA"/>
    <property type="match status" value="1"/>
</dbReference>
<feature type="disulfide bond" evidence="24">
    <location>
        <begin position="550"/>
        <end position="577"/>
    </location>
</feature>
<protein>
    <recommendedName>
        <fullName evidence="18">E-selectin</fullName>
    </recommendedName>
    <alternativeName>
        <fullName evidence="19">CD62 antigen-like family member E</fullName>
    </alternativeName>
    <alternativeName>
        <fullName evidence="20">Endothelial leukocyte adhesion molecule 1</fullName>
    </alternativeName>
    <alternativeName>
        <fullName evidence="21">Leukocyte-endothelial cell adhesion molecule 2</fullName>
    </alternativeName>
</protein>
<dbReference type="PROSITE" id="PS00022">
    <property type="entry name" value="EGF_1"/>
    <property type="match status" value="1"/>
</dbReference>
<dbReference type="Pfam" id="PF00084">
    <property type="entry name" value="Sushi"/>
    <property type="match status" value="7"/>
</dbReference>
<dbReference type="AlphaFoldDB" id="A0A834CEN7"/>
<dbReference type="InterPro" id="IPR050350">
    <property type="entry name" value="Compl-Cell_Adhes-Reg"/>
</dbReference>
<dbReference type="PROSITE" id="PS00615">
    <property type="entry name" value="C_TYPE_LECTIN_1"/>
    <property type="match status" value="1"/>
</dbReference>
<evidence type="ECO:0000256" key="18">
    <source>
        <dbReference type="ARBA" id="ARBA00040812"/>
    </source>
</evidence>
<keyword evidence="13" id="KW-1133">Transmembrane helix</keyword>
<evidence type="ECO:0000256" key="2">
    <source>
        <dbReference type="ARBA" id="ARBA00007360"/>
    </source>
</evidence>
<dbReference type="InterPro" id="IPR035976">
    <property type="entry name" value="Sushi/SCR/CCP_sf"/>
</dbReference>
<name>A0A834CEN7_ORYME</name>
<dbReference type="Proteomes" id="UP000646548">
    <property type="component" value="Unassembled WGS sequence"/>
</dbReference>
<keyword evidence="9 29" id="KW-0430">Lectin</keyword>
<dbReference type="SMART" id="SM00034">
    <property type="entry name" value="CLECT"/>
    <property type="match status" value="1"/>
</dbReference>
<dbReference type="InterPro" id="IPR018378">
    <property type="entry name" value="C-type_lectin_CS"/>
</dbReference>
<feature type="disulfide bond" evidence="24">
    <location>
        <begin position="361"/>
        <end position="388"/>
    </location>
</feature>
<comment type="function">
    <text evidence="22">Cell-surface glycoprotein having a role in immunoadhesion. Mediates in the adhesion of blood neutrophils in cytokine-activated endothelium through interaction with SELPLG/PSGL1. May have a role in capillary morphogenesis.</text>
</comment>
<evidence type="ECO:0000256" key="9">
    <source>
        <dbReference type="ARBA" id="ARBA00022734"/>
    </source>
</evidence>
<evidence type="ECO:0000256" key="17">
    <source>
        <dbReference type="ARBA" id="ARBA00038738"/>
    </source>
</evidence>
<feature type="domain" description="Sushi" evidence="28">
    <location>
        <begin position="580"/>
        <end position="641"/>
    </location>
</feature>
<keyword evidence="11" id="KW-0106">Calcium</keyword>
<evidence type="ECO:0000256" key="7">
    <source>
        <dbReference type="ARBA" id="ARBA00022723"/>
    </source>
</evidence>
<evidence type="ECO:0000256" key="10">
    <source>
        <dbReference type="ARBA" id="ARBA00022737"/>
    </source>
</evidence>
<keyword evidence="6" id="KW-0812">Transmembrane</keyword>
<dbReference type="Gene3D" id="2.10.70.10">
    <property type="entry name" value="Complement Module, domain 1"/>
    <property type="match status" value="7"/>
</dbReference>
<dbReference type="CDD" id="cd00033">
    <property type="entry name" value="CCP"/>
    <property type="match status" value="7"/>
</dbReference>
<evidence type="ECO:0000259" key="28">
    <source>
        <dbReference type="PROSITE" id="PS50923"/>
    </source>
</evidence>
<feature type="domain" description="Sushi" evidence="28">
    <location>
        <begin position="200"/>
        <end position="263"/>
    </location>
</feature>
<dbReference type="PANTHER" id="PTHR19325:SF493">
    <property type="entry name" value="E-SELECTIN"/>
    <property type="match status" value="1"/>
</dbReference>
<keyword evidence="10" id="KW-0677">Repeat</keyword>
<dbReference type="PROSITE" id="PS50923">
    <property type="entry name" value="SUSHI"/>
    <property type="match status" value="7"/>
</dbReference>
<evidence type="ECO:0000313" key="29">
    <source>
        <dbReference type="EMBL" id="KAF6726399.1"/>
    </source>
</evidence>
<keyword evidence="3" id="KW-1003">Cell membrane</keyword>
<keyword evidence="5 24" id="KW-0768">Sushi</keyword>
<dbReference type="GO" id="GO:0007155">
    <property type="term" value="P:cell adhesion"/>
    <property type="evidence" value="ECO:0007669"/>
    <property type="project" value="UniProtKB-KW"/>
</dbReference>
<organism evidence="29 30">
    <name type="scientific">Oryzias melastigma</name>
    <name type="common">Marine medaka</name>
    <dbReference type="NCBI Taxonomy" id="30732"/>
    <lineage>
        <taxon>Eukaryota</taxon>
        <taxon>Metazoa</taxon>
        <taxon>Chordata</taxon>
        <taxon>Craniata</taxon>
        <taxon>Vertebrata</taxon>
        <taxon>Euteleostomi</taxon>
        <taxon>Actinopterygii</taxon>
        <taxon>Neopterygii</taxon>
        <taxon>Teleostei</taxon>
        <taxon>Neoteleostei</taxon>
        <taxon>Acanthomorphata</taxon>
        <taxon>Ovalentaria</taxon>
        <taxon>Atherinomorphae</taxon>
        <taxon>Beloniformes</taxon>
        <taxon>Adrianichthyidae</taxon>
        <taxon>Oryziinae</taxon>
        <taxon>Oryzias</taxon>
    </lineage>
</organism>
<dbReference type="InterPro" id="IPR016187">
    <property type="entry name" value="CTDL_fold"/>
</dbReference>
<accession>A0A834CEN7</accession>
<dbReference type="SUPFAM" id="SSF56436">
    <property type="entry name" value="C-type lectin-like"/>
    <property type="match status" value="1"/>
</dbReference>
<dbReference type="EMBL" id="WKFB01000334">
    <property type="protein sequence ID" value="KAF6726399.1"/>
    <property type="molecule type" value="Genomic_DNA"/>
</dbReference>
<evidence type="ECO:0000256" key="13">
    <source>
        <dbReference type="ARBA" id="ARBA00022989"/>
    </source>
</evidence>
<dbReference type="FunFam" id="2.10.70.10:FF:000001">
    <property type="entry name" value="Selectin P"/>
    <property type="match status" value="4"/>
</dbReference>
<dbReference type="InterPro" id="IPR000436">
    <property type="entry name" value="Sushi_SCR_CCP_dom"/>
</dbReference>
<feature type="region of interest" description="Disordered" evidence="25">
    <location>
        <begin position="110"/>
        <end position="130"/>
    </location>
</feature>
<dbReference type="GO" id="GO:0030246">
    <property type="term" value="F:carbohydrate binding"/>
    <property type="evidence" value="ECO:0007669"/>
    <property type="project" value="UniProtKB-KW"/>
</dbReference>
<sequence>MKLSGFNSVQLQEWNSSSSWIRFFLLCSVLSLWGNVAGWSYHWSNHTMEWEEARKWCQQRYTDMVAIQNQEEILHLNRSLPKSDSYYWIGIRKINDVWTWVGTNKPLTPEATNWAAGEPNNGNDGSKEGQPEDCVEIYIKRTEQAGKWNDERCSKKKAALCYTASCTDDSCYNGECIETINNHTCKCLPGFYGSRCEHVVQCRKEDVIPPEHGHVDCSHKNGDFSYDSLCRHSCEEGYRLTSAGVQRCTDMGLWSEESPQCQLVKCKDLSPPPAGLMECSHPLGNHSYQSECVFSCAEGHKLDPPSSSALLCESSGLWSASTPSCVAVQCPALQDPENGMVRCGEETELKFSFKADCSFSCEAGFTLTGPGEVTCTSAGVWSGKIPECVEIKCPVPKKDAQLIPECSKPPNNLGVNSTCSFRCEPGFELQGAAHRKCSENGQWSGVAPTCKVVKCKDLSPPPAGLMECSHPLGNHSYQSECVFSCAEGHKLDPPSSSALLCESSGLWSASTPSCVAVQCPALQDPENGMVRCGEETELKFSFKADCSFSCEAGFTLTGPGEVTCTSAGVWSGKIPECVEIKCPVPKKDAQLIPECSKPPNNLGVNSTCSFRCEPGFELQGAAHRKCFENGQWSGVTPTCKGLISSLFSL</sequence>
<dbReference type="SMART" id="SM00032">
    <property type="entry name" value="CCP"/>
    <property type="match status" value="7"/>
</dbReference>
<evidence type="ECO:0000256" key="14">
    <source>
        <dbReference type="ARBA" id="ARBA00023136"/>
    </source>
</evidence>
<comment type="similarity">
    <text evidence="2">Belongs to the selectin/LECAM family.</text>
</comment>
<feature type="disulfide bond" evidence="23">
    <location>
        <begin position="187"/>
        <end position="196"/>
    </location>
</feature>
<evidence type="ECO:0000256" key="15">
    <source>
        <dbReference type="ARBA" id="ARBA00023157"/>
    </source>
</evidence>
<feature type="domain" description="Sushi" evidence="28">
    <location>
        <begin position="391"/>
        <end position="452"/>
    </location>
</feature>
<evidence type="ECO:0000256" key="5">
    <source>
        <dbReference type="ARBA" id="ARBA00022659"/>
    </source>
</evidence>
<dbReference type="Gene3D" id="3.10.100.10">
    <property type="entry name" value="Mannose-Binding Protein A, subunit A"/>
    <property type="match status" value="1"/>
</dbReference>
<dbReference type="GO" id="GO:0046872">
    <property type="term" value="F:metal ion binding"/>
    <property type="evidence" value="ECO:0007669"/>
    <property type="project" value="UniProtKB-KW"/>
</dbReference>
<comment type="caution">
    <text evidence="23">Lacks conserved residue(s) required for the propagation of feature annotation.</text>
</comment>
<feature type="domain" description="Sushi" evidence="28">
    <location>
        <begin position="453"/>
        <end position="516"/>
    </location>
</feature>
<evidence type="ECO:0000256" key="25">
    <source>
        <dbReference type="SAM" id="MobiDB-lite"/>
    </source>
</evidence>
<comment type="caution">
    <text evidence="29">The sequence shown here is derived from an EMBL/GenBank/DDBJ whole genome shotgun (WGS) entry which is preliminary data.</text>
</comment>
<evidence type="ECO:0000256" key="20">
    <source>
        <dbReference type="ARBA" id="ARBA00042113"/>
    </source>
</evidence>
<dbReference type="SMART" id="SM00181">
    <property type="entry name" value="EGF"/>
    <property type="match status" value="1"/>
</dbReference>
<dbReference type="InterPro" id="IPR016186">
    <property type="entry name" value="C-type_lectin-like/link_sf"/>
</dbReference>
<keyword evidence="14" id="KW-0472">Membrane</keyword>
<evidence type="ECO:0000256" key="23">
    <source>
        <dbReference type="PROSITE-ProRule" id="PRU00076"/>
    </source>
</evidence>
<dbReference type="GO" id="GO:0005886">
    <property type="term" value="C:plasma membrane"/>
    <property type="evidence" value="ECO:0007669"/>
    <property type="project" value="UniProtKB-SubCell"/>
</dbReference>
<dbReference type="CDD" id="cd03592">
    <property type="entry name" value="CLECT_selectins_like"/>
    <property type="match status" value="1"/>
</dbReference>
<proteinExistence type="inferred from homology"/>
<evidence type="ECO:0000256" key="12">
    <source>
        <dbReference type="ARBA" id="ARBA00022889"/>
    </source>
</evidence>
<evidence type="ECO:0000256" key="24">
    <source>
        <dbReference type="PROSITE-ProRule" id="PRU00302"/>
    </source>
</evidence>
<dbReference type="PROSITE" id="PS50026">
    <property type="entry name" value="EGF_3"/>
    <property type="match status" value="1"/>
</dbReference>
<comment type="subunit">
    <text evidence="17">Interacts with SELPLG/PSGL1 and PODXL2 through the sialyl Lewis X epitope. SELPLG sulfation appears not to be required for this interaction.</text>
</comment>
<dbReference type="PRINTS" id="PR00343">
    <property type="entry name" value="SELECTIN"/>
</dbReference>
<evidence type="ECO:0000259" key="26">
    <source>
        <dbReference type="PROSITE" id="PS50026"/>
    </source>
</evidence>
<keyword evidence="4 23" id="KW-0245">EGF-like domain</keyword>
<evidence type="ECO:0000256" key="21">
    <source>
        <dbReference type="ARBA" id="ARBA00043124"/>
    </source>
</evidence>
<keyword evidence="7" id="KW-0479">Metal-binding</keyword>
<gene>
    <name evidence="29" type="ORF">FQA47_015646</name>
</gene>
<dbReference type="PROSITE" id="PS50041">
    <property type="entry name" value="C_TYPE_LECTIN_2"/>
    <property type="match status" value="1"/>
</dbReference>
<evidence type="ECO:0000256" key="8">
    <source>
        <dbReference type="ARBA" id="ARBA00022729"/>
    </source>
</evidence>
<dbReference type="InterPro" id="IPR033991">
    <property type="entry name" value="Selectin_CTLD"/>
</dbReference>
<dbReference type="Gene3D" id="2.10.25.10">
    <property type="entry name" value="Laminin"/>
    <property type="match status" value="1"/>
</dbReference>